<accession>A0A8S5NKQ4</accession>
<proteinExistence type="predicted"/>
<dbReference type="EMBL" id="BK015186">
    <property type="protein sequence ID" value="DAD94948.1"/>
    <property type="molecule type" value="Genomic_DNA"/>
</dbReference>
<name>A0A8S5NKQ4_9CAUD</name>
<reference evidence="1" key="1">
    <citation type="journal article" date="2021" name="Proc. Natl. Acad. Sci. U.S.A.">
        <title>A Catalog of Tens of Thousands of Viruses from Human Metagenomes Reveals Hidden Associations with Chronic Diseases.</title>
        <authorList>
            <person name="Tisza M.J."/>
            <person name="Buck C.B."/>
        </authorList>
    </citation>
    <scope>NUCLEOTIDE SEQUENCE</scope>
    <source>
        <strain evidence="1">CtYgF8</strain>
    </source>
</reference>
<protein>
    <submittedName>
        <fullName evidence="1">Uncharacterized protein</fullName>
    </submittedName>
</protein>
<organism evidence="1">
    <name type="scientific">Siphoviridae sp. ctYgF8</name>
    <dbReference type="NCBI Taxonomy" id="2826378"/>
    <lineage>
        <taxon>Viruses</taxon>
        <taxon>Duplodnaviria</taxon>
        <taxon>Heunggongvirae</taxon>
        <taxon>Uroviricota</taxon>
        <taxon>Caudoviricetes</taxon>
    </lineage>
</organism>
<sequence>MAIDEKDTDLVPPPFANSKLIQAAWEFILV</sequence>
<evidence type="ECO:0000313" key="1">
    <source>
        <dbReference type="EMBL" id="DAD94948.1"/>
    </source>
</evidence>